<dbReference type="SUPFAM" id="SSF46689">
    <property type="entry name" value="Homeodomain-like"/>
    <property type="match status" value="1"/>
</dbReference>
<dbReference type="PROSITE" id="PS00041">
    <property type="entry name" value="HTH_ARAC_FAMILY_1"/>
    <property type="match status" value="1"/>
</dbReference>
<protein>
    <submittedName>
        <fullName evidence="5">Helix-turn-helix domain-containing protein</fullName>
    </submittedName>
</protein>
<reference evidence="5 6" key="1">
    <citation type="submission" date="2020-11" db="EMBL/GenBank/DDBJ databases">
        <title>Pseudomonas fulva producing VIM-24.</title>
        <authorList>
            <person name="Liu S."/>
        </authorList>
    </citation>
    <scope>NUCLEOTIDE SEQUENCE [LARGE SCALE GENOMIC DNA]</scope>
    <source>
        <strain evidence="5 6">ZDHY414</strain>
    </source>
</reference>
<organism evidence="5 6">
    <name type="scientific">Pseudomonas fulva</name>
    <dbReference type="NCBI Taxonomy" id="47880"/>
    <lineage>
        <taxon>Bacteria</taxon>
        <taxon>Pseudomonadati</taxon>
        <taxon>Pseudomonadota</taxon>
        <taxon>Gammaproteobacteria</taxon>
        <taxon>Pseudomonadales</taxon>
        <taxon>Pseudomonadaceae</taxon>
        <taxon>Pseudomonas</taxon>
    </lineage>
</organism>
<dbReference type="GO" id="GO:0003700">
    <property type="term" value="F:DNA-binding transcription factor activity"/>
    <property type="evidence" value="ECO:0007669"/>
    <property type="project" value="InterPro"/>
</dbReference>
<name>A0A7S9LAS5_9PSED</name>
<dbReference type="Gene3D" id="3.40.50.880">
    <property type="match status" value="1"/>
</dbReference>
<dbReference type="GeneID" id="93441650"/>
<keyword evidence="3" id="KW-0804">Transcription</keyword>
<dbReference type="InterPro" id="IPR029062">
    <property type="entry name" value="Class_I_gatase-like"/>
</dbReference>
<dbReference type="PROSITE" id="PS01124">
    <property type="entry name" value="HTH_ARAC_FAMILY_2"/>
    <property type="match status" value="1"/>
</dbReference>
<proteinExistence type="predicted"/>
<dbReference type="PRINTS" id="PR00032">
    <property type="entry name" value="HTHARAC"/>
</dbReference>
<accession>A0A7S9LAS5</accession>
<feature type="domain" description="HTH araC/xylS-type" evidence="4">
    <location>
        <begin position="224"/>
        <end position="322"/>
    </location>
</feature>
<dbReference type="PANTHER" id="PTHR43130:SF3">
    <property type="entry name" value="HTH-TYPE TRANSCRIPTIONAL REGULATOR RV1931C"/>
    <property type="match status" value="1"/>
</dbReference>
<dbReference type="EMBL" id="CP064946">
    <property type="protein sequence ID" value="QPH50732.1"/>
    <property type="molecule type" value="Genomic_DNA"/>
</dbReference>
<dbReference type="InterPro" id="IPR018060">
    <property type="entry name" value="HTH_AraC"/>
</dbReference>
<keyword evidence="1" id="KW-0805">Transcription regulation</keyword>
<dbReference type="SMART" id="SM00342">
    <property type="entry name" value="HTH_ARAC"/>
    <property type="match status" value="1"/>
</dbReference>
<dbReference type="InterPro" id="IPR020449">
    <property type="entry name" value="Tscrpt_reg_AraC-type_HTH"/>
</dbReference>
<dbReference type="Gene3D" id="1.10.10.60">
    <property type="entry name" value="Homeodomain-like"/>
    <property type="match status" value="2"/>
</dbReference>
<dbReference type="Pfam" id="PF12833">
    <property type="entry name" value="HTH_18"/>
    <property type="match status" value="1"/>
</dbReference>
<evidence type="ECO:0000256" key="2">
    <source>
        <dbReference type="ARBA" id="ARBA00023125"/>
    </source>
</evidence>
<dbReference type="InterPro" id="IPR018062">
    <property type="entry name" value="HTH_AraC-typ_CS"/>
</dbReference>
<gene>
    <name evidence="5" type="ORF">IZU98_08555</name>
</gene>
<keyword evidence="2" id="KW-0238">DNA-binding</keyword>
<evidence type="ECO:0000259" key="4">
    <source>
        <dbReference type="PROSITE" id="PS01124"/>
    </source>
</evidence>
<dbReference type="GO" id="GO:0043565">
    <property type="term" value="F:sequence-specific DNA binding"/>
    <property type="evidence" value="ECO:0007669"/>
    <property type="project" value="InterPro"/>
</dbReference>
<evidence type="ECO:0000313" key="5">
    <source>
        <dbReference type="EMBL" id="QPH50732.1"/>
    </source>
</evidence>
<dbReference type="GO" id="GO:0009893">
    <property type="term" value="P:positive regulation of metabolic process"/>
    <property type="evidence" value="ECO:0007669"/>
    <property type="project" value="UniProtKB-ARBA"/>
</dbReference>
<evidence type="ECO:0000256" key="1">
    <source>
        <dbReference type="ARBA" id="ARBA00023015"/>
    </source>
</evidence>
<evidence type="ECO:0000313" key="6">
    <source>
        <dbReference type="Proteomes" id="UP000594430"/>
    </source>
</evidence>
<dbReference type="AlphaFoldDB" id="A0A7S9LAS5"/>
<dbReference type="Proteomes" id="UP000594430">
    <property type="component" value="Chromosome"/>
</dbReference>
<dbReference type="RefSeq" id="WP_049696278.1">
    <property type="nucleotide sequence ID" value="NZ_BQIN01000043.1"/>
</dbReference>
<dbReference type="SUPFAM" id="SSF52317">
    <property type="entry name" value="Class I glutamine amidotransferase-like"/>
    <property type="match status" value="1"/>
</dbReference>
<evidence type="ECO:0000256" key="3">
    <source>
        <dbReference type="ARBA" id="ARBA00023163"/>
    </source>
</evidence>
<dbReference type="InterPro" id="IPR052158">
    <property type="entry name" value="INH-QAR"/>
</dbReference>
<dbReference type="InterPro" id="IPR009057">
    <property type="entry name" value="Homeodomain-like_sf"/>
</dbReference>
<sequence length="344" mass="37557">MRGKTDMARFLEIGLLRYPDAQEAAIHGLQDLFAVANRMADTLGAAQAPRVRISVWRVGAEGEMLAEPPLGDASDARLRVLIIPPSLHAIPDDACLVRHRSALCRLHQEGTVLACVCIGVFFIAACGLLDGRTACAHRNHVQILEARYPHARAEAQQALLDDGDIVSSAGLMAWTTLGLCLVQRFMGNTVAADTANFLAVEPVPDALPGSRLNPLLDHGDEAVLKVQHWLQATGARTADLAAMAARACLEPRTFLRRFRLATALRPTEYCQQIRVCRAARLLEFTRRTVDQIAWDVGYRDAGAFRKVFQRATGVTPSAFRRQVVAPQPGGQVEMDSEPLDLEIG</sequence>
<dbReference type="PANTHER" id="PTHR43130">
    <property type="entry name" value="ARAC-FAMILY TRANSCRIPTIONAL REGULATOR"/>
    <property type="match status" value="1"/>
</dbReference>